<reference evidence="9" key="1">
    <citation type="submission" date="2022-11" db="EMBL/GenBank/DDBJ databases">
        <authorList>
            <person name="Hyden B.L."/>
            <person name="Feng K."/>
            <person name="Yates T."/>
            <person name="Jawdy S."/>
            <person name="Smart L.B."/>
            <person name="Muchero W."/>
        </authorList>
    </citation>
    <scope>NUCLEOTIDE SEQUENCE</scope>
    <source>
        <tissue evidence="9">Shoot tip</tissue>
    </source>
</reference>
<dbReference type="InterPro" id="IPR017930">
    <property type="entry name" value="Myb_dom"/>
</dbReference>
<evidence type="ECO:0000256" key="4">
    <source>
        <dbReference type="ARBA" id="ARBA00023125"/>
    </source>
</evidence>
<evidence type="ECO:0000256" key="5">
    <source>
        <dbReference type="ARBA" id="ARBA00023163"/>
    </source>
</evidence>
<dbReference type="InterPro" id="IPR009057">
    <property type="entry name" value="Homeodomain-like_sf"/>
</dbReference>
<evidence type="ECO:0000259" key="8">
    <source>
        <dbReference type="PROSITE" id="PS51294"/>
    </source>
</evidence>
<feature type="domain" description="Myb-like" evidence="7">
    <location>
        <begin position="1"/>
        <end position="50"/>
    </location>
</feature>
<dbReference type="AlphaFoldDB" id="A0A9Q0SNA6"/>
<organism evidence="9 10">
    <name type="scientific">Salix viminalis</name>
    <name type="common">Common osier</name>
    <name type="synonym">Basket willow</name>
    <dbReference type="NCBI Taxonomy" id="40686"/>
    <lineage>
        <taxon>Eukaryota</taxon>
        <taxon>Viridiplantae</taxon>
        <taxon>Streptophyta</taxon>
        <taxon>Embryophyta</taxon>
        <taxon>Tracheophyta</taxon>
        <taxon>Spermatophyta</taxon>
        <taxon>Magnoliopsida</taxon>
        <taxon>eudicotyledons</taxon>
        <taxon>Gunneridae</taxon>
        <taxon>Pentapetalae</taxon>
        <taxon>rosids</taxon>
        <taxon>fabids</taxon>
        <taxon>Malpighiales</taxon>
        <taxon>Salicaceae</taxon>
        <taxon>Saliceae</taxon>
        <taxon>Salix</taxon>
    </lineage>
</organism>
<dbReference type="GO" id="GO:0005634">
    <property type="term" value="C:nucleus"/>
    <property type="evidence" value="ECO:0007669"/>
    <property type="project" value="UniProtKB-SubCell"/>
</dbReference>
<dbReference type="InterPro" id="IPR050560">
    <property type="entry name" value="MYB_TF"/>
</dbReference>
<feature type="domain" description="Myb-like" evidence="7">
    <location>
        <begin position="51"/>
        <end position="101"/>
    </location>
</feature>
<evidence type="ECO:0000313" key="10">
    <source>
        <dbReference type="Proteomes" id="UP001151529"/>
    </source>
</evidence>
<gene>
    <name evidence="9" type="ORF">OIU85_007067</name>
</gene>
<dbReference type="CDD" id="cd00167">
    <property type="entry name" value="SANT"/>
    <property type="match status" value="2"/>
</dbReference>
<keyword evidence="2" id="KW-0677">Repeat</keyword>
<evidence type="ECO:0000259" key="7">
    <source>
        <dbReference type="PROSITE" id="PS50090"/>
    </source>
</evidence>
<dbReference type="SUPFAM" id="SSF46689">
    <property type="entry name" value="Homeodomain-like"/>
    <property type="match status" value="1"/>
</dbReference>
<evidence type="ECO:0000256" key="3">
    <source>
        <dbReference type="ARBA" id="ARBA00023015"/>
    </source>
</evidence>
<evidence type="ECO:0000256" key="1">
    <source>
        <dbReference type="ARBA" id="ARBA00004123"/>
    </source>
</evidence>
<keyword evidence="3" id="KW-0805">Transcription regulation</keyword>
<name>A0A9Q0SNA6_SALVM</name>
<keyword evidence="4" id="KW-0238">DNA-binding</keyword>
<dbReference type="Pfam" id="PF13921">
    <property type="entry name" value="Myb_DNA-bind_6"/>
    <property type="match status" value="1"/>
</dbReference>
<keyword evidence="10" id="KW-1185">Reference proteome</keyword>
<dbReference type="PROSITE" id="PS51294">
    <property type="entry name" value="HTH_MYB"/>
    <property type="match status" value="2"/>
</dbReference>
<dbReference type="EMBL" id="JAPFFL010000013">
    <property type="protein sequence ID" value="KAJ6683343.1"/>
    <property type="molecule type" value="Genomic_DNA"/>
</dbReference>
<evidence type="ECO:0000256" key="6">
    <source>
        <dbReference type="ARBA" id="ARBA00023242"/>
    </source>
</evidence>
<accession>A0A9Q0SNA6</accession>
<dbReference type="PANTHER" id="PTHR45614">
    <property type="entry name" value="MYB PROTEIN-RELATED"/>
    <property type="match status" value="1"/>
</dbReference>
<evidence type="ECO:0000256" key="2">
    <source>
        <dbReference type="ARBA" id="ARBA00022737"/>
    </source>
</evidence>
<dbReference type="PANTHER" id="PTHR45614:SF256">
    <property type="entry name" value="TRANSCRIPTION FACTOR MYB52"/>
    <property type="match status" value="1"/>
</dbReference>
<dbReference type="OrthoDB" id="2143914at2759"/>
<feature type="domain" description="HTH myb-type" evidence="8">
    <location>
        <begin position="51"/>
        <end position="105"/>
    </location>
</feature>
<dbReference type="PROSITE" id="PS50090">
    <property type="entry name" value="MYB_LIKE"/>
    <property type="match status" value="2"/>
</dbReference>
<dbReference type="SMART" id="SM00717">
    <property type="entry name" value="SANT"/>
    <property type="match status" value="2"/>
</dbReference>
<dbReference type="Proteomes" id="UP001151529">
    <property type="component" value="Chromosome 17"/>
</dbReference>
<dbReference type="GO" id="GO:0000978">
    <property type="term" value="F:RNA polymerase II cis-regulatory region sequence-specific DNA binding"/>
    <property type="evidence" value="ECO:0007669"/>
    <property type="project" value="TreeGrafter"/>
</dbReference>
<keyword evidence="5" id="KW-0804">Transcription</keyword>
<proteinExistence type="predicted"/>
<comment type="caution">
    <text evidence="9">The sequence shown here is derived from an EMBL/GenBank/DDBJ whole genome shotgun (WGS) entry which is preliminary data.</text>
</comment>
<protein>
    <submittedName>
        <fullName evidence="9">Uncharacterized protein</fullName>
    </submittedName>
</protein>
<evidence type="ECO:0000313" key="9">
    <source>
        <dbReference type="EMBL" id="KAJ6683343.1"/>
    </source>
</evidence>
<sequence>MSSRGHWRPAEDDKLRKLVDQFGPHNWNSIAEKLQGKSGKSCRLRWFNQLDPRINRSPFTEEEEERLLACQQIHGNKWAVIAKKFPGRTDNAVKNHWHIIMARKCRERSRIHAKRAASETLSSVNDHEQKQYSFSSNHDGMRIVNCEPRNQLAPSFPQKFFGSCRDHYRRPICLNYLSFYSNFCNENTSRHEGTDQPPEFYDFLQVKSSDSSKSEVLDNARRDDVEVDQESRELLHQRKAHFPFIDFLSAGNSN</sequence>
<dbReference type="Gene3D" id="1.10.10.60">
    <property type="entry name" value="Homeodomain-like"/>
    <property type="match status" value="2"/>
</dbReference>
<feature type="domain" description="HTH myb-type" evidence="8">
    <location>
        <begin position="1"/>
        <end position="50"/>
    </location>
</feature>
<comment type="subcellular location">
    <subcellularLocation>
        <location evidence="1">Nucleus</location>
    </subcellularLocation>
</comment>
<reference evidence="9" key="2">
    <citation type="journal article" date="2023" name="Int. J. Mol. Sci.">
        <title>De Novo Assembly and Annotation of 11 Diverse Shrub Willow (Salix) Genomes Reveals Novel Gene Organization in Sex-Linked Regions.</title>
        <authorList>
            <person name="Hyden B."/>
            <person name="Feng K."/>
            <person name="Yates T.B."/>
            <person name="Jawdy S."/>
            <person name="Cereghino C."/>
            <person name="Smart L.B."/>
            <person name="Muchero W."/>
        </authorList>
    </citation>
    <scope>NUCLEOTIDE SEQUENCE [LARGE SCALE GENOMIC DNA]</scope>
    <source>
        <tissue evidence="9">Shoot tip</tissue>
    </source>
</reference>
<keyword evidence="6" id="KW-0539">Nucleus</keyword>
<dbReference type="GO" id="GO:0000981">
    <property type="term" value="F:DNA-binding transcription factor activity, RNA polymerase II-specific"/>
    <property type="evidence" value="ECO:0007669"/>
    <property type="project" value="TreeGrafter"/>
</dbReference>
<dbReference type="FunFam" id="1.10.10.60:FF:000060">
    <property type="entry name" value="MYB transcription factor"/>
    <property type="match status" value="1"/>
</dbReference>
<dbReference type="InterPro" id="IPR001005">
    <property type="entry name" value="SANT/Myb"/>
</dbReference>